<dbReference type="GO" id="GO:0030246">
    <property type="term" value="F:carbohydrate binding"/>
    <property type="evidence" value="ECO:0007669"/>
    <property type="project" value="UniProtKB-ARBA"/>
</dbReference>
<dbReference type="Proteomes" id="UP000789390">
    <property type="component" value="Unassembled WGS sequence"/>
</dbReference>
<dbReference type="InterPro" id="IPR020837">
    <property type="entry name" value="Fibrinogen_CS"/>
</dbReference>
<feature type="region of interest" description="Disordered" evidence="8">
    <location>
        <begin position="553"/>
        <end position="574"/>
    </location>
</feature>
<reference evidence="10" key="1">
    <citation type="submission" date="2021-11" db="EMBL/GenBank/DDBJ databases">
        <authorList>
            <person name="Schell T."/>
        </authorList>
    </citation>
    <scope>NUCLEOTIDE SEQUENCE</scope>
    <source>
        <strain evidence="10">M5</strain>
    </source>
</reference>
<keyword evidence="11" id="KW-1185">Reference proteome</keyword>
<dbReference type="PROSITE" id="PS00514">
    <property type="entry name" value="FIBRINOGEN_C_1"/>
    <property type="match status" value="1"/>
</dbReference>
<dbReference type="PANTHER" id="PTHR47221:SF6">
    <property type="entry name" value="FIBRINOGEN ALPHA CHAIN"/>
    <property type="match status" value="1"/>
</dbReference>
<comment type="caution">
    <text evidence="10">The sequence shown here is derived from an EMBL/GenBank/DDBJ whole genome shotgun (WGS) entry which is preliminary data.</text>
</comment>
<accession>A0A8J2RLI1</accession>
<dbReference type="InterPro" id="IPR002181">
    <property type="entry name" value="Fibrinogen_a/b/g_C_dom"/>
</dbReference>
<protein>
    <recommendedName>
        <fullName evidence="9">Fibrinogen C-terminal domain-containing protein</fullName>
    </recommendedName>
</protein>
<evidence type="ECO:0000256" key="4">
    <source>
        <dbReference type="ARBA" id="ARBA00023054"/>
    </source>
</evidence>
<dbReference type="NCBIfam" id="NF040941">
    <property type="entry name" value="GGGWT_bact"/>
    <property type="match status" value="1"/>
</dbReference>
<dbReference type="InterPro" id="IPR037579">
    <property type="entry name" value="FIB_ANG-like"/>
</dbReference>
<gene>
    <name evidence="10" type="ORF">DGAL_LOCUS7639</name>
</gene>
<evidence type="ECO:0000256" key="8">
    <source>
        <dbReference type="SAM" id="MobiDB-lite"/>
    </source>
</evidence>
<dbReference type="Pfam" id="PF00147">
    <property type="entry name" value="Fibrinogen_C"/>
    <property type="match status" value="1"/>
</dbReference>
<keyword evidence="5" id="KW-1015">Disulfide bond</keyword>
<dbReference type="OrthoDB" id="6145874at2759"/>
<dbReference type="SMART" id="SM00186">
    <property type="entry name" value="FBG"/>
    <property type="match status" value="1"/>
</dbReference>
<dbReference type="SUPFAM" id="SSF56496">
    <property type="entry name" value="Fibrinogen C-terminal domain-like"/>
    <property type="match status" value="1"/>
</dbReference>
<evidence type="ECO:0000256" key="3">
    <source>
        <dbReference type="ARBA" id="ARBA00022729"/>
    </source>
</evidence>
<organism evidence="10 11">
    <name type="scientific">Daphnia galeata</name>
    <dbReference type="NCBI Taxonomy" id="27404"/>
    <lineage>
        <taxon>Eukaryota</taxon>
        <taxon>Metazoa</taxon>
        <taxon>Ecdysozoa</taxon>
        <taxon>Arthropoda</taxon>
        <taxon>Crustacea</taxon>
        <taxon>Branchiopoda</taxon>
        <taxon>Diplostraca</taxon>
        <taxon>Cladocera</taxon>
        <taxon>Anomopoda</taxon>
        <taxon>Daphniidae</taxon>
        <taxon>Daphnia</taxon>
    </lineage>
</organism>
<evidence type="ECO:0000256" key="2">
    <source>
        <dbReference type="ARBA" id="ARBA00022525"/>
    </source>
</evidence>
<dbReference type="InterPro" id="IPR036056">
    <property type="entry name" value="Fibrinogen-like_C"/>
</dbReference>
<feature type="region of interest" description="Disordered" evidence="8">
    <location>
        <begin position="37"/>
        <end position="67"/>
    </location>
</feature>
<dbReference type="AlphaFoldDB" id="A0A8J2RLI1"/>
<keyword evidence="6" id="KW-0325">Glycoprotein</keyword>
<keyword evidence="4" id="KW-0175">Coiled coil</keyword>
<dbReference type="FunFam" id="3.90.215.10:FF:000001">
    <property type="entry name" value="Tenascin isoform 1"/>
    <property type="match status" value="1"/>
</dbReference>
<dbReference type="PANTHER" id="PTHR47221">
    <property type="entry name" value="FIBRINOGEN ALPHA CHAIN"/>
    <property type="match status" value="1"/>
</dbReference>
<comment type="subcellular location">
    <subcellularLocation>
        <location evidence="1">Secreted</location>
    </subcellularLocation>
</comment>
<evidence type="ECO:0000256" key="6">
    <source>
        <dbReference type="ARBA" id="ARBA00023180"/>
    </source>
</evidence>
<evidence type="ECO:0000256" key="5">
    <source>
        <dbReference type="ARBA" id="ARBA00023157"/>
    </source>
</evidence>
<feature type="compositionally biased region" description="Basic and acidic residues" evidence="8">
    <location>
        <begin position="37"/>
        <end position="51"/>
    </location>
</feature>
<feature type="domain" description="Fibrinogen C-terminal" evidence="9">
    <location>
        <begin position="333"/>
        <end position="557"/>
    </location>
</feature>
<evidence type="ECO:0000256" key="1">
    <source>
        <dbReference type="ARBA" id="ARBA00004613"/>
    </source>
</evidence>
<dbReference type="EMBL" id="CAKKLH010000152">
    <property type="protein sequence ID" value="CAH0104725.1"/>
    <property type="molecule type" value="Genomic_DNA"/>
</dbReference>
<name>A0A8J2RLI1_9CRUS</name>
<comment type="function">
    <text evidence="7">Lectin involved in innate immunity. Agglutinates all types of human erythrocytes, Gram-positive and Gram-negative bacteria. Has a stronger agglutinating activity towards Gram-negative bacteria than towards Gram-positive bacteria. Specifically recognizes acetyl group-containing substances on agglutinated cells. The hemagglutinating activity was inhibited by EDTA, acetyl group-containing mono- and disaccharides, N-acetyl derivatives of amino acids, other acetyl group-containing substances, propionamide and benzamide. Enhances the antimicrobial activity of big defensin against Gram-positive bacteria but not against Gram-negative bacteria.</text>
</comment>
<dbReference type="CDD" id="cd00087">
    <property type="entry name" value="FReD"/>
    <property type="match status" value="1"/>
</dbReference>
<evidence type="ECO:0000256" key="7">
    <source>
        <dbReference type="ARBA" id="ARBA00053344"/>
    </source>
</evidence>
<keyword evidence="3" id="KW-0732">Signal</keyword>
<evidence type="ECO:0000259" key="9">
    <source>
        <dbReference type="PROSITE" id="PS51406"/>
    </source>
</evidence>
<keyword evidence="2" id="KW-0964">Secreted</keyword>
<dbReference type="PROSITE" id="PS51406">
    <property type="entry name" value="FIBRINOGEN_C_2"/>
    <property type="match status" value="1"/>
</dbReference>
<dbReference type="InterPro" id="IPR014716">
    <property type="entry name" value="Fibrinogen_a/b/g_C_1"/>
</dbReference>
<dbReference type="Gene3D" id="3.90.215.10">
    <property type="entry name" value="Gamma Fibrinogen, chain A, domain 1"/>
    <property type="match status" value="1"/>
</dbReference>
<dbReference type="GO" id="GO:0005576">
    <property type="term" value="C:extracellular region"/>
    <property type="evidence" value="ECO:0007669"/>
    <property type="project" value="UniProtKB-SubCell"/>
</dbReference>
<sequence>MGRSSAALVRRTSSGAIHLALVMYLFSVHFIGIEAQHEDTGTSSEESRVDDPIGQESDTSEMRRPRPFNLIAPRPASNMVGISTTPSSSTLAGGILNDVEHEPGLVWPTVTIPAATTSSVITGGGALDENGPALTSGRLQAHLQRITERLSSMESLQIQTLRKLEGIDYRLTRVEVQMQERGDSVRNLAADTSRRLQQLESDVGRIETLLDVVRDESVAIRTGQAELKHILTQSGGAQSPARMTESDVPAPRLQVLLAGMNSLRATTNNLRDELILISKNVSVMANLTKIVEKRSDDFATKQDLHRGITALKSQDSTPARTLSHFIQPGACPSERPNLPRDCHDALNKGGRHLMSGIQRIQPLSSSAPFFVQCDMETRGGGWTVIQNRFDGSMNFLRGWTDYKQGFGNLATEFWLGLEKIHMITNQGVYELLIELTDFGLNQATAHYTAFAIGSDAEGYDIRLLGTYEGDAGDSLSYHTSMKFSTADNDQDQWLDGNCARDHTGGWWYRGCDTSNLNGQYLNGPVPQEFEYKGMYWYDYQGPQYSLMNVQPGGTTVKPRSPQVPAPPGNQGRPTFETEALQLTANRLVQVDTTILPGLLTYKNPTGKPILTL</sequence>
<evidence type="ECO:0000313" key="10">
    <source>
        <dbReference type="EMBL" id="CAH0104725.1"/>
    </source>
</evidence>
<proteinExistence type="predicted"/>
<evidence type="ECO:0000313" key="11">
    <source>
        <dbReference type="Proteomes" id="UP000789390"/>
    </source>
</evidence>